<comment type="cofactor">
    <cofactor evidence="2">
        <name>Fe cation</name>
        <dbReference type="ChEBI" id="CHEBI:24875"/>
    </cofactor>
    <text evidence="2">Binds 1 Fe cation per subunit.</text>
</comment>
<keyword evidence="2" id="KW-0408">Iron</keyword>
<dbReference type="Proteomes" id="UP000837801">
    <property type="component" value="Unassembled WGS sequence"/>
</dbReference>
<dbReference type="Pfam" id="PF05726">
    <property type="entry name" value="Pirin_C"/>
    <property type="match status" value="1"/>
</dbReference>
<keyword evidence="2" id="KW-0479">Metal-binding</keyword>
<evidence type="ECO:0000256" key="1">
    <source>
        <dbReference type="ARBA" id="ARBA00008416"/>
    </source>
</evidence>
<dbReference type="CDD" id="cd02247">
    <property type="entry name" value="cupin_pirin_C"/>
    <property type="match status" value="1"/>
</dbReference>
<accession>A0A9P0QMV4</accession>
<dbReference type="InterPro" id="IPR011051">
    <property type="entry name" value="RmlC_Cupin_sf"/>
</dbReference>
<name>A0A9P0QMV4_9ASCO</name>
<feature type="binding site" evidence="2">
    <location>
        <position position="54"/>
    </location>
    <ligand>
        <name>Fe cation</name>
        <dbReference type="ChEBI" id="CHEBI:24875"/>
    </ligand>
</feature>
<dbReference type="InterPro" id="IPR003829">
    <property type="entry name" value="Pirin_N_dom"/>
</dbReference>
<dbReference type="Gene3D" id="2.60.120.10">
    <property type="entry name" value="Jelly Rolls"/>
    <property type="match status" value="2"/>
</dbReference>
<dbReference type="Pfam" id="PF02678">
    <property type="entry name" value="Pirin"/>
    <property type="match status" value="1"/>
</dbReference>
<evidence type="ECO:0000259" key="4">
    <source>
        <dbReference type="Pfam" id="PF02678"/>
    </source>
</evidence>
<dbReference type="CDD" id="cd02909">
    <property type="entry name" value="cupin_pirin_N"/>
    <property type="match status" value="1"/>
</dbReference>
<evidence type="ECO:0000259" key="5">
    <source>
        <dbReference type="Pfam" id="PF05726"/>
    </source>
</evidence>
<dbReference type="EMBL" id="CAKXYY010000003">
    <property type="protein sequence ID" value="CAH2351314.1"/>
    <property type="molecule type" value="Genomic_DNA"/>
</dbReference>
<reference evidence="6" key="1">
    <citation type="submission" date="2022-03" db="EMBL/GenBank/DDBJ databases">
        <authorList>
            <person name="Legras J.-L."/>
            <person name="Devillers H."/>
            <person name="Grondin C."/>
        </authorList>
    </citation>
    <scope>NUCLEOTIDE SEQUENCE</scope>
    <source>
        <strain evidence="6">CLIB 1423</strain>
    </source>
</reference>
<evidence type="ECO:0008006" key="8">
    <source>
        <dbReference type="Google" id="ProtNLM"/>
    </source>
</evidence>
<evidence type="ECO:0000313" key="7">
    <source>
        <dbReference type="Proteomes" id="UP000837801"/>
    </source>
</evidence>
<proteinExistence type="inferred from homology"/>
<sequence length="320" mass="35976">MSRSIFKVIKGFSKVEGSGVQIFRSLAIREMRNFTPFMLLDHFNASSKSGFGPHPHSGMETVTYLLKGSLAHEDFTGARGILLPGDLQFMTAGKAVVHTEMPIPQADGSNAEGLQLWVDLPEKLKETKPRYRDLRSFEIPEAKSPDGKVEVKVISGKAMGVENVQELSYTPVEYFHYKLHKGGKFSHVDLKPNFNYFLYVISGNGLHINGTKIDEHHNVYFERDGGKIEGENKSANSTPIEFVIVGGQALDQKVLQVGPFVHTNKKRIDQAYQDYGNGVNGFELVKTWKPSIDKGIDEEMLNGTLKDLVEDRERQRREYV</sequence>
<feature type="binding site" evidence="2">
    <location>
        <position position="98"/>
    </location>
    <ligand>
        <name>Fe cation</name>
        <dbReference type="ChEBI" id="CHEBI:24875"/>
    </ligand>
</feature>
<dbReference type="AlphaFoldDB" id="A0A9P0QMV4"/>
<dbReference type="PANTHER" id="PTHR13903:SF8">
    <property type="entry name" value="PIRIN"/>
    <property type="match status" value="1"/>
</dbReference>
<dbReference type="PANTHER" id="PTHR13903">
    <property type="entry name" value="PIRIN-RELATED"/>
    <property type="match status" value="1"/>
</dbReference>
<dbReference type="InterPro" id="IPR014710">
    <property type="entry name" value="RmlC-like_jellyroll"/>
</dbReference>
<dbReference type="GO" id="GO:0046872">
    <property type="term" value="F:metal ion binding"/>
    <property type="evidence" value="ECO:0007669"/>
    <property type="project" value="UniProtKB-KW"/>
</dbReference>
<comment type="caution">
    <text evidence="6">The sequence shown here is derived from an EMBL/GenBank/DDBJ whole genome shotgun (WGS) entry which is preliminary data.</text>
</comment>
<protein>
    <recommendedName>
        <fullName evidence="8">Pirin</fullName>
    </recommendedName>
</protein>
<feature type="binding site" evidence="2">
    <location>
        <position position="56"/>
    </location>
    <ligand>
        <name>Fe cation</name>
        <dbReference type="ChEBI" id="CHEBI:24875"/>
    </ligand>
</feature>
<dbReference type="OrthoDB" id="198735at2759"/>
<evidence type="ECO:0000313" key="6">
    <source>
        <dbReference type="EMBL" id="CAH2351314.1"/>
    </source>
</evidence>
<organism evidence="6 7">
    <name type="scientific">[Candida] railenensis</name>
    <dbReference type="NCBI Taxonomy" id="45579"/>
    <lineage>
        <taxon>Eukaryota</taxon>
        <taxon>Fungi</taxon>
        <taxon>Dikarya</taxon>
        <taxon>Ascomycota</taxon>
        <taxon>Saccharomycotina</taxon>
        <taxon>Pichiomycetes</taxon>
        <taxon>Debaryomycetaceae</taxon>
        <taxon>Kurtzmaniella</taxon>
    </lineage>
</organism>
<dbReference type="SUPFAM" id="SSF51182">
    <property type="entry name" value="RmlC-like cupins"/>
    <property type="match status" value="1"/>
</dbReference>
<evidence type="ECO:0000256" key="3">
    <source>
        <dbReference type="RuleBase" id="RU003457"/>
    </source>
</evidence>
<dbReference type="PIRSF" id="PIRSF006232">
    <property type="entry name" value="Pirin"/>
    <property type="match status" value="1"/>
</dbReference>
<feature type="domain" description="Pirin N-terminal" evidence="4">
    <location>
        <begin position="27"/>
        <end position="118"/>
    </location>
</feature>
<dbReference type="InterPro" id="IPR012093">
    <property type="entry name" value="Pirin"/>
</dbReference>
<keyword evidence="7" id="KW-1185">Reference proteome</keyword>
<feature type="domain" description="Pirin C-terminal" evidence="5">
    <location>
        <begin position="174"/>
        <end position="280"/>
    </location>
</feature>
<evidence type="ECO:0000256" key="2">
    <source>
        <dbReference type="PIRSR" id="PIRSR006232-1"/>
    </source>
</evidence>
<comment type="similarity">
    <text evidence="1 3">Belongs to the pirin family.</text>
</comment>
<dbReference type="InterPro" id="IPR008778">
    <property type="entry name" value="Pirin_C_dom"/>
</dbReference>
<feature type="binding site" evidence="2">
    <location>
        <position position="100"/>
    </location>
    <ligand>
        <name>Fe cation</name>
        <dbReference type="ChEBI" id="CHEBI:24875"/>
    </ligand>
</feature>
<gene>
    <name evidence="6" type="ORF">CLIB1423_03S03466</name>
</gene>